<evidence type="ECO:0000256" key="6">
    <source>
        <dbReference type="ARBA" id="ARBA00022833"/>
    </source>
</evidence>
<evidence type="ECO:0000256" key="1">
    <source>
        <dbReference type="ARBA" id="ARBA00006211"/>
    </source>
</evidence>
<dbReference type="InterPro" id="IPR003495">
    <property type="entry name" value="CobW/HypB/UreG_nucleotide-bd"/>
</dbReference>
<comment type="similarity">
    <text evidence="1">Belongs to the SIMIBI class G3E GTPase family. HypB/HupM subfamily.</text>
</comment>
<dbReference type="Pfam" id="PF02492">
    <property type="entry name" value="cobW"/>
    <property type="match status" value="1"/>
</dbReference>
<evidence type="ECO:0000256" key="7">
    <source>
        <dbReference type="ARBA" id="ARBA00023134"/>
    </source>
</evidence>
<dbReference type="PANTHER" id="PTHR30134:SF2">
    <property type="entry name" value="HYDROGENASE MATURATION FACTOR HYPB"/>
    <property type="match status" value="1"/>
</dbReference>
<dbReference type="SUPFAM" id="SSF52540">
    <property type="entry name" value="P-loop containing nucleoside triphosphate hydrolases"/>
    <property type="match status" value="1"/>
</dbReference>
<dbReference type="EMBL" id="OX458932">
    <property type="protein sequence ID" value="CAI9085359.1"/>
    <property type="molecule type" value="Genomic_DNA"/>
</dbReference>
<gene>
    <name evidence="9" type="primary">hypB</name>
    <name evidence="9" type="ORF">MFUM_0988</name>
</gene>
<evidence type="ECO:0000259" key="8">
    <source>
        <dbReference type="Pfam" id="PF02492"/>
    </source>
</evidence>
<dbReference type="Proteomes" id="UP001161497">
    <property type="component" value="Chromosome"/>
</dbReference>
<evidence type="ECO:0000313" key="10">
    <source>
        <dbReference type="Proteomes" id="UP001161497"/>
    </source>
</evidence>
<keyword evidence="3" id="KW-0479">Metal-binding</keyword>
<evidence type="ECO:0000256" key="5">
    <source>
        <dbReference type="ARBA" id="ARBA00022801"/>
    </source>
</evidence>
<accession>A0ABN8XFQ1</accession>
<keyword evidence="10" id="KW-1185">Reference proteome</keyword>
<dbReference type="CDD" id="cd05390">
    <property type="entry name" value="HypB"/>
    <property type="match status" value="1"/>
</dbReference>
<proteinExistence type="inferred from homology"/>
<keyword evidence="2" id="KW-0533">Nickel</keyword>
<dbReference type="Gene3D" id="3.40.50.300">
    <property type="entry name" value="P-loop containing nucleotide triphosphate hydrolases"/>
    <property type="match status" value="1"/>
</dbReference>
<dbReference type="PANTHER" id="PTHR30134">
    <property type="entry name" value="HYDROGENASE PROTEIN ASSEMBLY PROTEIN, NICKEL CHAPERONE"/>
    <property type="match status" value="1"/>
</dbReference>
<evidence type="ECO:0000256" key="2">
    <source>
        <dbReference type="ARBA" id="ARBA00022596"/>
    </source>
</evidence>
<dbReference type="RefSeq" id="WP_009061217.1">
    <property type="nucleotide sequence ID" value="NZ_JAHXRZ010000002.1"/>
</dbReference>
<keyword evidence="4" id="KW-0547">Nucleotide-binding</keyword>
<keyword evidence="7" id="KW-0342">GTP-binding</keyword>
<keyword evidence="6" id="KW-0862">Zinc</keyword>
<protein>
    <submittedName>
        <fullName evidence="9">Hydrogenase maturation factor HypB</fullName>
    </submittedName>
</protein>
<name>A0ABN8XFQ1_9BACT</name>
<sequence>MCEHCGCQLASHQSTQSVNHHPELIHSHHDHNDHKEIEAEKPRDQVKLQMDVLETNSRFAKTNRSLFSARKILALNVISSPGSGKTSLLVKTIEAFQGKFPQAVIEGDQQSEIDAQRIRQTGVEAVQIQTGKGCHLDAHSIGHALEEILLPSEGILWIENVGNLICPALFDLGETKRVLLLSVAEGDDKPLKYPEAFYGADLLVLTKIDLLPYVDFSVEKCMDGLRRIRPGMEVVALSAKTGEGIEKWLHWVNQQLATVRGAESVC</sequence>
<evidence type="ECO:0000256" key="3">
    <source>
        <dbReference type="ARBA" id="ARBA00022723"/>
    </source>
</evidence>
<dbReference type="InterPro" id="IPR027417">
    <property type="entry name" value="P-loop_NTPase"/>
</dbReference>
<organism evidence="9 10">
    <name type="scientific">Candidatus Methylacidiphilum fumarolicum</name>
    <dbReference type="NCBI Taxonomy" id="591154"/>
    <lineage>
        <taxon>Bacteria</taxon>
        <taxon>Pseudomonadati</taxon>
        <taxon>Verrucomicrobiota</taxon>
        <taxon>Methylacidiphilae</taxon>
        <taxon>Methylacidiphilales</taxon>
        <taxon>Methylacidiphilaceae</taxon>
        <taxon>Methylacidiphilum (ex Ratnadevi et al. 2023)</taxon>
    </lineage>
</organism>
<dbReference type="InterPro" id="IPR004392">
    <property type="entry name" value="Hyd_mat_HypB"/>
</dbReference>
<dbReference type="PIRSF" id="PIRSF005624">
    <property type="entry name" value="Ni-bind_GTPase"/>
    <property type="match status" value="1"/>
</dbReference>
<evidence type="ECO:0000256" key="4">
    <source>
        <dbReference type="ARBA" id="ARBA00022741"/>
    </source>
</evidence>
<evidence type="ECO:0000313" key="9">
    <source>
        <dbReference type="EMBL" id="CAI9085359.1"/>
    </source>
</evidence>
<feature type="domain" description="CobW/HypB/UreG nucleotide-binding" evidence="8">
    <location>
        <begin position="77"/>
        <end position="235"/>
    </location>
</feature>
<reference evidence="9" key="1">
    <citation type="submission" date="2023-03" db="EMBL/GenBank/DDBJ databases">
        <authorList>
            <person name="Cremers G."/>
            <person name="Picone N."/>
        </authorList>
    </citation>
    <scope>NUCLEOTIDE SEQUENCE</scope>
    <source>
        <strain evidence="9">Sample_alias</strain>
    </source>
</reference>
<dbReference type="NCBIfam" id="TIGR00073">
    <property type="entry name" value="hypB"/>
    <property type="match status" value="1"/>
</dbReference>
<keyword evidence="5" id="KW-0378">Hydrolase</keyword>